<name>V6M066_9EUKA</name>
<dbReference type="EMBL" id="AUWU02000007">
    <property type="protein sequence ID" value="KAH0571404.1"/>
    <property type="molecule type" value="Genomic_DNA"/>
</dbReference>
<reference evidence="1 2" key="1">
    <citation type="journal article" date="2014" name="PLoS Genet.">
        <title>The Genome of Spironucleus salmonicida Highlights a Fish Pathogen Adapted to Fluctuating Environments.</title>
        <authorList>
            <person name="Xu F."/>
            <person name="Jerlstrom-Hultqvist J."/>
            <person name="Einarsson E."/>
            <person name="Astvaldsson A."/>
            <person name="Svard S.G."/>
            <person name="Andersson J.O."/>
        </authorList>
    </citation>
    <scope>NUCLEOTIDE SEQUENCE</scope>
    <source>
        <strain evidence="2">ATCC 50377</strain>
    </source>
</reference>
<sequence length="595" mass="69062">MSELFRKDPQDLQVVIFTALQYQALGDHTTAISLLDYFVTTTETNKIPILIIQLYLKSLIHNREYRQAFRLLDQFVNSPDYASHRATLENAGTSMQVTVILTLQYLELFNLIMNVYKSSFIEKTLLNEPQFILTFSTLFNKIQNLFREEPGFCTKNYQSSEIFRKVVDRTVFVHNFISAKCVSTLNRKYQFRSEKMHQLIYIIKIIKNINEIGDSTTGNIERKATISSVNLHAKGALLSLELLRTVQNAIFEETENSGLKTVFQEAQDLVETFISYSLSTYQIIVANPAFQKCVWYEKLGYQNVNLQLIYTLKNEIQIVQILNIVIIEDFLDYIKCLLIKFRSEVQENQHFNDFKSTITEHIKLFITIGDISAQKQFSLLSFTIYCVVQKIYFLLDNLTEKQLNNYFMDGQVDFARDFYKLQVINPLNLLLSSDNYIENMNFLFLFDRNQDTYNMLLDTFNPLTTVFDFENQNFNPKNREFEYNFQVFKLRSTAHLSSFNLTEFRPIIAIRISSIYTQLAQFLLTKNDISQAISLAQIAVKIWPSENAYFLMIKAYGQLNDGNAAGAIAAECCRFHCENDRAKLFSGSDVVVTSV</sequence>
<dbReference type="EMBL" id="KI546073">
    <property type="protein sequence ID" value="EST46519.1"/>
    <property type="molecule type" value="Genomic_DNA"/>
</dbReference>
<dbReference type="Proteomes" id="UP000018208">
    <property type="component" value="Unassembled WGS sequence"/>
</dbReference>
<evidence type="ECO:0008006" key="4">
    <source>
        <dbReference type="Google" id="ProtNLM"/>
    </source>
</evidence>
<accession>V6M066</accession>
<evidence type="ECO:0000313" key="1">
    <source>
        <dbReference type="EMBL" id="EST46519.1"/>
    </source>
</evidence>
<dbReference type="InterPro" id="IPR011990">
    <property type="entry name" value="TPR-like_helical_dom_sf"/>
</dbReference>
<dbReference type="VEuPathDB" id="GiardiaDB:SS50377_27705"/>
<gene>
    <name evidence="1" type="ORF">SS50377_13324</name>
    <name evidence="2" type="ORF">SS50377_27705</name>
</gene>
<evidence type="ECO:0000313" key="3">
    <source>
        <dbReference type="Proteomes" id="UP000018208"/>
    </source>
</evidence>
<reference evidence="2" key="2">
    <citation type="submission" date="2020-12" db="EMBL/GenBank/DDBJ databases">
        <title>New Spironucleus salmonicida genome in near-complete chromosomes.</title>
        <authorList>
            <person name="Xu F."/>
            <person name="Kurt Z."/>
            <person name="Jimenez-Gonzalez A."/>
            <person name="Astvaldsson A."/>
            <person name="Andersson J.O."/>
            <person name="Svard S.G."/>
        </authorList>
    </citation>
    <scope>NUCLEOTIDE SEQUENCE</scope>
    <source>
        <strain evidence="2">ATCC 50377</strain>
    </source>
</reference>
<evidence type="ECO:0000313" key="2">
    <source>
        <dbReference type="EMBL" id="KAH0571404.1"/>
    </source>
</evidence>
<dbReference type="AlphaFoldDB" id="V6M066"/>
<organism evidence="1">
    <name type="scientific">Spironucleus salmonicida</name>
    <dbReference type="NCBI Taxonomy" id="348837"/>
    <lineage>
        <taxon>Eukaryota</taxon>
        <taxon>Metamonada</taxon>
        <taxon>Diplomonadida</taxon>
        <taxon>Hexamitidae</taxon>
        <taxon>Hexamitinae</taxon>
        <taxon>Spironucleus</taxon>
    </lineage>
</organism>
<dbReference type="SUPFAM" id="SSF48452">
    <property type="entry name" value="TPR-like"/>
    <property type="match status" value="1"/>
</dbReference>
<protein>
    <recommendedName>
        <fullName evidence="4">Tetratricopeptide repeat-containing protein</fullName>
    </recommendedName>
</protein>
<proteinExistence type="predicted"/>
<keyword evidence="3" id="KW-1185">Reference proteome</keyword>